<protein>
    <recommendedName>
        <fullName evidence="3">NAD(P)-binding domain-containing protein</fullName>
    </recommendedName>
</protein>
<dbReference type="PANTHER" id="PTHR14097:SF9">
    <property type="entry name" value="EPIMERASE, PUTATIVE (AFU_ORTHOLOGUE AFUA_8G07320)-RELATED"/>
    <property type="match status" value="1"/>
</dbReference>
<dbReference type="Gene3D" id="3.40.50.720">
    <property type="entry name" value="NAD(P)-binding Rossmann-like Domain"/>
    <property type="match status" value="1"/>
</dbReference>
<dbReference type="EMBL" id="CAVNYO010000397">
    <property type="protein sequence ID" value="CAK5273545.1"/>
    <property type="molecule type" value="Genomic_DNA"/>
</dbReference>
<dbReference type="InterPro" id="IPR036291">
    <property type="entry name" value="NAD(P)-bd_dom_sf"/>
</dbReference>
<accession>A0AAD2HEY2</accession>
<evidence type="ECO:0000313" key="2">
    <source>
        <dbReference type="Proteomes" id="UP001295794"/>
    </source>
</evidence>
<dbReference type="Proteomes" id="UP001295794">
    <property type="component" value="Unassembled WGS sequence"/>
</dbReference>
<dbReference type="PANTHER" id="PTHR14097">
    <property type="entry name" value="OXIDOREDUCTASE HTATIP2"/>
    <property type="match status" value="1"/>
</dbReference>
<evidence type="ECO:0000313" key="1">
    <source>
        <dbReference type="EMBL" id="CAK5273545.1"/>
    </source>
</evidence>
<dbReference type="AlphaFoldDB" id="A0AAD2HEY2"/>
<evidence type="ECO:0008006" key="3">
    <source>
        <dbReference type="Google" id="ProtNLM"/>
    </source>
</evidence>
<comment type="caution">
    <text evidence="1">The sequence shown here is derived from an EMBL/GenBank/DDBJ whole genome shotgun (WGS) entry which is preliminary data.</text>
</comment>
<reference evidence="1" key="1">
    <citation type="submission" date="2023-11" db="EMBL/GenBank/DDBJ databases">
        <authorList>
            <person name="De Vega J J."/>
            <person name="De Vega J J."/>
        </authorList>
    </citation>
    <scope>NUCLEOTIDE SEQUENCE</scope>
</reference>
<organism evidence="1 2">
    <name type="scientific">Mycena citricolor</name>
    <dbReference type="NCBI Taxonomy" id="2018698"/>
    <lineage>
        <taxon>Eukaryota</taxon>
        <taxon>Fungi</taxon>
        <taxon>Dikarya</taxon>
        <taxon>Basidiomycota</taxon>
        <taxon>Agaricomycotina</taxon>
        <taxon>Agaricomycetes</taxon>
        <taxon>Agaricomycetidae</taxon>
        <taxon>Agaricales</taxon>
        <taxon>Marasmiineae</taxon>
        <taxon>Mycenaceae</taxon>
        <taxon>Mycena</taxon>
    </lineage>
</organism>
<sequence>MKLIITGATGYVGKEIVSQACKHPGFTKVVAVSRKLIPPPDGTPAGKFQSVVVSDYDQYTDEAKKELGGAGACIWTVGIIPTKYIEVGPEEAKRISRTSTLVGMQALADASPSNPFRFLYMSGSGAVRDQTIKVEGEFADFFLMRGDVENAVFDLAGKVAGFEACAVRPGLITERAKVEESRELAIKNGWEIIAVEDCAASMLHLVINGFEKDLLSNDEMAAIAEQI</sequence>
<dbReference type="SUPFAM" id="SSF51735">
    <property type="entry name" value="NAD(P)-binding Rossmann-fold domains"/>
    <property type="match status" value="1"/>
</dbReference>
<proteinExistence type="predicted"/>
<name>A0AAD2HEY2_9AGAR</name>
<gene>
    <name evidence="1" type="ORF">MYCIT1_LOCUS20072</name>
</gene>
<keyword evidence="2" id="KW-1185">Reference proteome</keyword>